<dbReference type="EMBL" id="JADNYM010000042">
    <property type="protein sequence ID" value="MBG0741804.1"/>
    <property type="molecule type" value="Genomic_DNA"/>
</dbReference>
<keyword evidence="3" id="KW-1185">Reference proteome</keyword>
<dbReference type="Proteomes" id="UP000655366">
    <property type="component" value="Unassembled WGS sequence"/>
</dbReference>
<evidence type="ECO:0000313" key="2">
    <source>
        <dbReference type="EMBL" id="MBG0741804.1"/>
    </source>
</evidence>
<evidence type="ECO:0008006" key="4">
    <source>
        <dbReference type="Google" id="ProtNLM"/>
    </source>
</evidence>
<accession>A0A931CVP8</accession>
<reference evidence="2 3" key="1">
    <citation type="submission" date="2020-11" db="EMBL/GenBank/DDBJ databases">
        <title>Arthrobacter antarcticus sp. nov., isolated from Antarctic Soil.</title>
        <authorList>
            <person name="Li J."/>
        </authorList>
    </citation>
    <scope>NUCLEOTIDE SEQUENCE [LARGE SCALE GENOMIC DNA]</scope>
    <source>
        <strain evidence="2 3">Z1-20</strain>
    </source>
</reference>
<feature type="transmembrane region" description="Helical" evidence="1">
    <location>
        <begin position="87"/>
        <end position="110"/>
    </location>
</feature>
<gene>
    <name evidence="2" type="ORF">IV500_20845</name>
</gene>
<dbReference type="AlphaFoldDB" id="A0A931CVP8"/>
<feature type="transmembrane region" description="Helical" evidence="1">
    <location>
        <begin position="38"/>
        <end position="66"/>
    </location>
</feature>
<evidence type="ECO:0000313" key="3">
    <source>
        <dbReference type="Proteomes" id="UP000655366"/>
    </source>
</evidence>
<feature type="transmembrane region" description="Helical" evidence="1">
    <location>
        <begin position="116"/>
        <end position="137"/>
    </location>
</feature>
<proteinExistence type="predicted"/>
<keyword evidence="1" id="KW-1133">Transmembrane helix</keyword>
<keyword evidence="1" id="KW-0812">Transmembrane</keyword>
<organism evidence="2 3">
    <name type="scientific">Arthrobacter terrae</name>
    <dbReference type="NCBI Taxonomy" id="2935737"/>
    <lineage>
        <taxon>Bacteria</taxon>
        <taxon>Bacillati</taxon>
        <taxon>Actinomycetota</taxon>
        <taxon>Actinomycetes</taxon>
        <taxon>Micrococcales</taxon>
        <taxon>Micrococcaceae</taxon>
        <taxon>Arthrobacter</taxon>
    </lineage>
</organism>
<comment type="caution">
    <text evidence="2">The sequence shown here is derived from an EMBL/GenBank/DDBJ whole genome shotgun (WGS) entry which is preliminary data.</text>
</comment>
<protein>
    <recommendedName>
        <fullName evidence="4">Transmembrane protein</fullName>
    </recommendedName>
</protein>
<keyword evidence="1" id="KW-0472">Membrane</keyword>
<dbReference type="RefSeq" id="WP_196398735.1">
    <property type="nucleotide sequence ID" value="NZ_JADNYM010000042.1"/>
</dbReference>
<name>A0A931CVP8_9MICC</name>
<evidence type="ECO:0000256" key="1">
    <source>
        <dbReference type="SAM" id="Phobius"/>
    </source>
</evidence>
<sequence>MENDSASSVDALSAIRQGHERAIAYARSPWWYYPALGIGYAILGIAFSLGGSIIRTLALIAFLAAGKLTQRGFRRANGVWVGGLRSGVASWWSVGFLLVSLGTIVAGWLIGESLGTVWPVVIMAVLILVETLLYGFFFDRAVQRKRRPALS</sequence>